<evidence type="ECO:0000259" key="10">
    <source>
        <dbReference type="Pfam" id="PF13622"/>
    </source>
</evidence>
<sequence length="286" mass="32328">MADVKLSSLMELETIEQGIYRAQSWDLGFRALFGGQVLGQALSAAYKTVEEGFGAHSFHSYFLLPGDAKKPVMYDVEVVRNGRSFCTRRVKAIQEGRNIFYMTASFQLPEDGMEHQFATMPDVPAPEDITPDIAFYEANFDKLARPMQEALSYHKPIDIRTVDAVNSFSAKKRDPQRYIWLRAQESLEPGAQINQAMLAYASDYHFLSTALQPHGVSMADRALRIATIDHAMWFHKPVNFNEWLLYVAESPFSGNSRGIVKGQIFNQQGELIASTMQEGLMRKVDK</sequence>
<feature type="domain" description="Acyl-CoA thioesterase 2 C-terminal" evidence="9">
    <location>
        <begin position="157"/>
        <end position="280"/>
    </location>
</feature>
<dbReference type="GO" id="GO:0047617">
    <property type="term" value="F:fatty acyl-CoA hydrolase activity"/>
    <property type="evidence" value="ECO:0007669"/>
    <property type="project" value="UniProtKB-EC"/>
</dbReference>
<dbReference type="OrthoDB" id="9781019at2"/>
<evidence type="ECO:0000313" key="12">
    <source>
        <dbReference type="Proteomes" id="UP000175691"/>
    </source>
</evidence>
<dbReference type="GO" id="GO:0005829">
    <property type="term" value="C:cytosol"/>
    <property type="evidence" value="ECO:0007669"/>
    <property type="project" value="TreeGrafter"/>
</dbReference>
<keyword evidence="4" id="KW-0443">Lipid metabolism</keyword>
<dbReference type="Gene3D" id="2.40.160.210">
    <property type="entry name" value="Acyl-CoA thioesterase, double hotdog domain"/>
    <property type="match status" value="1"/>
</dbReference>
<dbReference type="PANTHER" id="PTHR11066:SF34">
    <property type="entry name" value="ACYL-COENZYME A THIOESTERASE 8"/>
    <property type="match status" value="1"/>
</dbReference>
<dbReference type="STRING" id="1656094.BFC18_08170"/>
<dbReference type="EMBL" id="MDHN01000014">
    <property type="protein sequence ID" value="OFC71441.1"/>
    <property type="molecule type" value="Genomic_DNA"/>
</dbReference>
<dbReference type="CDD" id="cd03444">
    <property type="entry name" value="Thioesterase_II_repeat1"/>
    <property type="match status" value="1"/>
</dbReference>
<comment type="subunit">
    <text evidence="2">Homotetramer.</text>
</comment>
<dbReference type="InterPro" id="IPR003703">
    <property type="entry name" value="Acyl_CoA_thio"/>
</dbReference>
<reference evidence="11 12" key="1">
    <citation type="submission" date="2016-08" db="EMBL/GenBank/DDBJ databases">
        <authorList>
            <person name="Seilhamer J.J."/>
        </authorList>
    </citation>
    <scope>NUCLEOTIDE SEQUENCE [LARGE SCALE GENOMIC DNA]</scope>
    <source>
        <strain evidence="11 12">KCTC 42603</strain>
    </source>
</reference>
<evidence type="ECO:0000256" key="7">
    <source>
        <dbReference type="ARBA" id="ARBA00071120"/>
    </source>
</evidence>
<dbReference type="RefSeq" id="WP_070124677.1">
    <property type="nucleotide sequence ID" value="NZ_MDHN01000014.1"/>
</dbReference>
<evidence type="ECO:0000256" key="3">
    <source>
        <dbReference type="ARBA" id="ARBA00022801"/>
    </source>
</evidence>
<organism evidence="11 12">
    <name type="scientific">Alteromonas confluentis</name>
    <dbReference type="NCBI Taxonomy" id="1656094"/>
    <lineage>
        <taxon>Bacteria</taxon>
        <taxon>Pseudomonadati</taxon>
        <taxon>Pseudomonadota</taxon>
        <taxon>Gammaproteobacteria</taxon>
        <taxon>Alteromonadales</taxon>
        <taxon>Alteromonadaceae</taxon>
        <taxon>Alteromonas/Salinimonas group</taxon>
        <taxon>Alteromonas</taxon>
    </lineage>
</organism>
<dbReference type="GO" id="GO:0009062">
    <property type="term" value="P:fatty acid catabolic process"/>
    <property type="evidence" value="ECO:0007669"/>
    <property type="project" value="TreeGrafter"/>
</dbReference>
<dbReference type="InterPro" id="IPR042171">
    <property type="entry name" value="Acyl-CoA_hotdog"/>
</dbReference>
<dbReference type="AlphaFoldDB" id="A0A1E7ZD98"/>
<dbReference type="EC" id="3.1.2.20" evidence="5"/>
<dbReference type="SUPFAM" id="SSF54637">
    <property type="entry name" value="Thioesterase/thiol ester dehydrase-isomerase"/>
    <property type="match status" value="2"/>
</dbReference>
<evidence type="ECO:0000313" key="11">
    <source>
        <dbReference type="EMBL" id="OFC71441.1"/>
    </source>
</evidence>
<evidence type="ECO:0000256" key="2">
    <source>
        <dbReference type="ARBA" id="ARBA00011881"/>
    </source>
</evidence>
<dbReference type="Pfam" id="PF02551">
    <property type="entry name" value="Acyl_CoA_thio"/>
    <property type="match status" value="1"/>
</dbReference>
<keyword evidence="12" id="KW-1185">Reference proteome</keyword>
<evidence type="ECO:0000256" key="4">
    <source>
        <dbReference type="ARBA" id="ARBA00023098"/>
    </source>
</evidence>
<protein>
    <recommendedName>
        <fullName evidence="7">Acyl-CoA thioesterase 2</fullName>
        <ecNumber evidence="5">3.1.2.20</ecNumber>
    </recommendedName>
    <alternativeName>
        <fullName evidence="8">Thioesterase II</fullName>
    </alternativeName>
</protein>
<dbReference type="NCBIfam" id="TIGR00189">
    <property type="entry name" value="tesB"/>
    <property type="match status" value="1"/>
</dbReference>
<evidence type="ECO:0000256" key="5">
    <source>
        <dbReference type="ARBA" id="ARBA00038894"/>
    </source>
</evidence>
<evidence type="ECO:0000256" key="8">
    <source>
        <dbReference type="ARBA" id="ARBA00079653"/>
    </source>
</evidence>
<comment type="similarity">
    <text evidence="1">Belongs to the C/M/P thioester hydrolase family.</text>
</comment>
<dbReference type="FunFam" id="2.40.160.210:FF:000001">
    <property type="entry name" value="Acyl-CoA thioesterase II"/>
    <property type="match status" value="1"/>
</dbReference>
<gene>
    <name evidence="11" type="ORF">BFC18_08170</name>
</gene>
<keyword evidence="3" id="KW-0378">Hydrolase</keyword>
<dbReference type="Pfam" id="PF13622">
    <property type="entry name" value="4HBT_3"/>
    <property type="match status" value="1"/>
</dbReference>
<accession>A0A1E7ZD98</accession>
<feature type="domain" description="Acyl-CoA thioesterase-like N-terminal HotDog" evidence="10">
    <location>
        <begin position="23"/>
        <end position="107"/>
    </location>
</feature>
<dbReference type="GO" id="GO:0006637">
    <property type="term" value="P:acyl-CoA metabolic process"/>
    <property type="evidence" value="ECO:0007669"/>
    <property type="project" value="InterPro"/>
</dbReference>
<dbReference type="CDD" id="cd03445">
    <property type="entry name" value="Thioesterase_II_repeat2"/>
    <property type="match status" value="1"/>
</dbReference>
<dbReference type="InterPro" id="IPR049449">
    <property type="entry name" value="TesB_ACOT8-like_N"/>
</dbReference>
<comment type="caution">
    <text evidence="11">The sequence shown here is derived from an EMBL/GenBank/DDBJ whole genome shotgun (WGS) entry which is preliminary data.</text>
</comment>
<proteinExistence type="inferred from homology"/>
<evidence type="ECO:0000256" key="6">
    <source>
        <dbReference type="ARBA" id="ARBA00050943"/>
    </source>
</evidence>
<evidence type="ECO:0000256" key="1">
    <source>
        <dbReference type="ARBA" id="ARBA00006538"/>
    </source>
</evidence>
<comment type="catalytic activity">
    <reaction evidence="6">
        <text>a fatty acyl-CoA + H2O = a fatty acid + CoA + H(+)</text>
        <dbReference type="Rhea" id="RHEA:16781"/>
        <dbReference type="ChEBI" id="CHEBI:15377"/>
        <dbReference type="ChEBI" id="CHEBI:15378"/>
        <dbReference type="ChEBI" id="CHEBI:28868"/>
        <dbReference type="ChEBI" id="CHEBI:57287"/>
        <dbReference type="ChEBI" id="CHEBI:77636"/>
        <dbReference type="EC" id="3.1.2.20"/>
    </reaction>
    <physiologicalReaction direction="left-to-right" evidence="6">
        <dbReference type="Rhea" id="RHEA:16782"/>
    </physiologicalReaction>
</comment>
<evidence type="ECO:0000259" key="9">
    <source>
        <dbReference type="Pfam" id="PF02551"/>
    </source>
</evidence>
<dbReference type="Proteomes" id="UP000175691">
    <property type="component" value="Unassembled WGS sequence"/>
</dbReference>
<name>A0A1E7ZD98_9ALTE</name>
<dbReference type="InterPro" id="IPR025652">
    <property type="entry name" value="TesB_C"/>
</dbReference>
<dbReference type="InterPro" id="IPR029069">
    <property type="entry name" value="HotDog_dom_sf"/>
</dbReference>
<dbReference type="PANTHER" id="PTHR11066">
    <property type="entry name" value="ACYL-COA THIOESTERASE"/>
    <property type="match status" value="1"/>
</dbReference>